<dbReference type="InterPro" id="IPR048300">
    <property type="entry name" value="TACO1_YebC-like_2nd/3rd_dom"/>
</dbReference>
<evidence type="ECO:0000313" key="5">
    <source>
        <dbReference type="EMBL" id="KAK5954483.1"/>
    </source>
</evidence>
<evidence type="ECO:0000259" key="3">
    <source>
        <dbReference type="Pfam" id="PF01709"/>
    </source>
</evidence>
<evidence type="ECO:0000256" key="1">
    <source>
        <dbReference type="ARBA" id="ARBA00004173"/>
    </source>
</evidence>
<organism evidence="5 6">
    <name type="scientific">Knufia fluminis</name>
    <dbReference type="NCBI Taxonomy" id="191047"/>
    <lineage>
        <taxon>Eukaryota</taxon>
        <taxon>Fungi</taxon>
        <taxon>Dikarya</taxon>
        <taxon>Ascomycota</taxon>
        <taxon>Pezizomycotina</taxon>
        <taxon>Eurotiomycetes</taxon>
        <taxon>Chaetothyriomycetidae</taxon>
        <taxon>Chaetothyriales</taxon>
        <taxon>Trichomeriaceae</taxon>
        <taxon>Knufia</taxon>
    </lineage>
</organism>
<dbReference type="PANTHER" id="PTHR12532">
    <property type="entry name" value="TRANSLATIONAL ACTIVATOR OF CYTOCHROME C OXIDASE 1"/>
    <property type="match status" value="1"/>
</dbReference>
<dbReference type="InterPro" id="IPR029072">
    <property type="entry name" value="YebC-like"/>
</dbReference>
<feature type="domain" description="TACO1/YebC-like N-terminal" evidence="4">
    <location>
        <begin position="42"/>
        <end position="113"/>
    </location>
</feature>
<comment type="similarity">
    <text evidence="2">Belongs to the TACO1 family.</text>
</comment>
<dbReference type="Pfam" id="PF01709">
    <property type="entry name" value="Transcrip_reg"/>
    <property type="match status" value="1"/>
</dbReference>
<keyword evidence="6" id="KW-1185">Reference proteome</keyword>
<dbReference type="GO" id="GO:0005739">
    <property type="term" value="C:mitochondrion"/>
    <property type="evidence" value="ECO:0007669"/>
    <property type="project" value="UniProtKB-SubCell"/>
</dbReference>
<dbReference type="Gene3D" id="1.10.10.200">
    <property type="match status" value="1"/>
</dbReference>
<evidence type="ECO:0000259" key="4">
    <source>
        <dbReference type="Pfam" id="PF20772"/>
    </source>
</evidence>
<sequence length="278" mass="30356">MDSESRQKYEKYDQQMDPALPRFSSAPCRSFSSATCLWSGHNRWSKIKHDKGKNDAAKSKERTTLTLNVIRLSREGGPDPSINTALAYAINNAKKAQVSKEAIEKAVAKGQGKSLSGASLDNVLIEAMLPHGVAAIIEGQTESKNRIMADVKMIVQRAGGALTPTAFSFDKKGKVWFKEHETIGVDEAMDEAIEAGAEEITSDDGQLVVETAPELVSSVGQKMQSALGLEVERSQILFDPKEDTLARLDESQASELQSVLDQLEELDDIQEVYINAVT</sequence>
<comment type="subcellular location">
    <subcellularLocation>
        <location evidence="1">Mitochondrion</location>
    </subcellularLocation>
</comment>
<dbReference type="HAMAP" id="MF_00693">
    <property type="entry name" value="Transcrip_reg_TACO1"/>
    <property type="match status" value="1"/>
</dbReference>
<gene>
    <name evidence="5" type="ORF">OHC33_004205</name>
</gene>
<dbReference type="PANTHER" id="PTHR12532:SF0">
    <property type="entry name" value="TRANSLATIONAL ACTIVATOR OF CYTOCHROME C OXIDASE 1"/>
    <property type="match status" value="1"/>
</dbReference>
<name>A0AAN8EFN1_9EURO</name>
<comment type="caution">
    <text evidence="5">The sequence shown here is derived from an EMBL/GenBank/DDBJ whole genome shotgun (WGS) entry which is preliminary data.</text>
</comment>
<protein>
    <recommendedName>
        <fullName evidence="7">Transcriptional regulatory protein</fullName>
    </recommendedName>
</protein>
<evidence type="ECO:0000256" key="2">
    <source>
        <dbReference type="ARBA" id="ARBA00008724"/>
    </source>
</evidence>
<dbReference type="AlphaFoldDB" id="A0AAN8EFN1"/>
<dbReference type="SUPFAM" id="SSF75625">
    <property type="entry name" value="YebC-like"/>
    <property type="match status" value="1"/>
</dbReference>
<dbReference type="FunFam" id="1.10.10.200:FF:000002">
    <property type="entry name" value="Probable transcriptional regulatory protein CLM62_37755"/>
    <property type="match status" value="1"/>
</dbReference>
<dbReference type="InterPro" id="IPR049083">
    <property type="entry name" value="TACO1_YebC_N"/>
</dbReference>
<dbReference type="Proteomes" id="UP001316803">
    <property type="component" value="Unassembled WGS sequence"/>
</dbReference>
<dbReference type="EMBL" id="JAKLMC020000008">
    <property type="protein sequence ID" value="KAK5954483.1"/>
    <property type="molecule type" value="Genomic_DNA"/>
</dbReference>
<dbReference type="InterPro" id="IPR002876">
    <property type="entry name" value="Transcrip_reg_TACO1-like"/>
</dbReference>
<dbReference type="InterPro" id="IPR017856">
    <property type="entry name" value="Integrase-like_N"/>
</dbReference>
<dbReference type="Gene3D" id="3.30.70.980">
    <property type="match status" value="2"/>
</dbReference>
<evidence type="ECO:0008006" key="7">
    <source>
        <dbReference type="Google" id="ProtNLM"/>
    </source>
</evidence>
<dbReference type="Pfam" id="PF20772">
    <property type="entry name" value="TACO1_YebC_N"/>
    <property type="match status" value="1"/>
</dbReference>
<reference evidence="5 6" key="1">
    <citation type="submission" date="2022-12" db="EMBL/GenBank/DDBJ databases">
        <title>Genomic features and morphological characterization of a novel Knufia sp. strain isolated from spacecraft assembly facility.</title>
        <authorList>
            <person name="Teixeira M."/>
            <person name="Chander A.M."/>
            <person name="Stajich J.E."/>
            <person name="Venkateswaran K."/>
        </authorList>
    </citation>
    <scope>NUCLEOTIDE SEQUENCE [LARGE SCALE GENOMIC DNA]</scope>
    <source>
        <strain evidence="5 6">FJI-L2-BK-P2</strain>
    </source>
</reference>
<dbReference type="InterPro" id="IPR026564">
    <property type="entry name" value="Transcrip_reg_TACO1-like_dom3"/>
</dbReference>
<feature type="domain" description="TACO1/YebC-like second and third" evidence="3">
    <location>
        <begin position="122"/>
        <end position="276"/>
    </location>
</feature>
<accession>A0AAN8EFN1</accession>
<evidence type="ECO:0000313" key="6">
    <source>
        <dbReference type="Proteomes" id="UP001316803"/>
    </source>
</evidence>
<proteinExistence type="inferred from homology"/>